<reference evidence="1" key="1">
    <citation type="journal article" date="2020" name="New Phytol.">
        <title>Comparative genomics reveals dynamic genome evolution in host specialist ectomycorrhizal fungi.</title>
        <authorList>
            <person name="Lofgren L.A."/>
            <person name="Nguyen N.H."/>
            <person name="Vilgalys R."/>
            <person name="Ruytinx J."/>
            <person name="Liao H.L."/>
            <person name="Branco S."/>
            <person name="Kuo A."/>
            <person name="LaButti K."/>
            <person name="Lipzen A."/>
            <person name="Andreopoulos W."/>
            <person name="Pangilinan J."/>
            <person name="Riley R."/>
            <person name="Hundley H."/>
            <person name="Na H."/>
            <person name="Barry K."/>
            <person name="Grigoriev I.V."/>
            <person name="Stajich J.E."/>
            <person name="Kennedy P.G."/>
        </authorList>
    </citation>
    <scope>NUCLEOTIDE SEQUENCE</scope>
    <source>
        <strain evidence="1">S12</strain>
    </source>
</reference>
<dbReference type="Proteomes" id="UP000719766">
    <property type="component" value="Unassembled WGS sequence"/>
</dbReference>
<dbReference type="OrthoDB" id="2745718at2759"/>
<comment type="caution">
    <text evidence="1">The sequence shown here is derived from an EMBL/GenBank/DDBJ whole genome shotgun (WGS) entry which is preliminary data.</text>
</comment>
<organism evidence="1 2">
    <name type="scientific">Suillus plorans</name>
    <dbReference type="NCBI Taxonomy" id="116603"/>
    <lineage>
        <taxon>Eukaryota</taxon>
        <taxon>Fungi</taxon>
        <taxon>Dikarya</taxon>
        <taxon>Basidiomycota</taxon>
        <taxon>Agaricomycotina</taxon>
        <taxon>Agaricomycetes</taxon>
        <taxon>Agaricomycetidae</taxon>
        <taxon>Boletales</taxon>
        <taxon>Suillineae</taxon>
        <taxon>Suillaceae</taxon>
        <taxon>Suillus</taxon>
    </lineage>
</organism>
<evidence type="ECO:0000313" key="2">
    <source>
        <dbReference type="Proteomes" id="UP000719766"/>
    </source>
</evidence>
<proteinExistence type="predicted"/>
<accession>A0A9P7DCB4</accession>
<sequence length="493" mass="56378">MSSSELQYTIELIGQRLIPVPNTNYTPIGIRLKTLKDRSHAWFKFDMYSFETITLEEKSYAKKHLVTHGHFFSWDEPDDLAAIIPILPKPSQRTIERYWSLETLRSEPHSVTLDVLMDLAQNLIAVAYCVTSEDNPLESDEVVCIDLRALDGDGDGVHPQAAERTLILVEMTESESDLIKTTCAKLKCCGRHIALLRSLVITNDDGRNYEWNLQIWDWKNTSKTMVTGRITPHPSENQIDFCFLGNDRLLIVTEYLEFFSIEDPSKMSPYTRFKLPLPLQCIQCLPPMDDIEQMQTQPQTVRYTPDPKHQLLCLTASYGTASLVFIISMRIFFDLDEVAETITIPWIHWGPSNTRVFWYPYRGKVHVSGNRVLQAFAISGPDARPGVYGVRLMDFSPIAGTNRQGLGRVVKDSSTIEMSPVMDDTVKEENLTITTSLPYVEVVSKRKFCVRELLDIWLDKDRIYLLNANWKHVAAGSTSYPTWESNRLEVIDV</sequence>
<protein>
    <submittedName>
        <fullName evidence="1">Uncharacterized protein</fullName>
    </submittedName>
</protein>
<name>A0A9P7DCB4_9AGAM</name>
<dbReference type="GeneID" id="64601311"/>
<dbReference type="RefSeq" id="XP_041154430.1">
    <property type="nucleotide sequence ID" value="XM_041307547.1"/>
</dbReference>
<gene>
    <name evidence="1" type="ORF">HD556DRAFT_1449110</name>
</gene>
<dbReference type="EMBL" id="JABBWE010000084">
    <property type="protein sequence ID" value="KAG1787056.1"/>
    <property type="molecule type" value="Genomic_DNA"/>
</dbReference>
<dbReference type="AlphaFoldDB" id="A0A9P7DCB4"/>
<keyword evidence="2" id="KW-1185">Reference proteome</keyword>
<evidence type="ECO:0000313" key="1">
    <source>
        <dbReference type="EMBL" id="KAG1787056.1"/>
    </source>
</evidence>